<evidence type="ECO:0000313" key="2">
    <source>
        <dbReference type="EMBL" id="ETM53218.1"/>
    </source>
</evidence>
<dbReference type="EMBL" id="KI684916">
    <property type="protein sequence ID" value="ETK93519.1"/>
    <property type="molecule type" value="Genomic_DNA"/>
</dbReference>
<feature type="non-terminal residue" evidence="1">
    <location>
        <position position="1"/>
    </location>
</feature>
<protein>
    <submittedName>
        <fullName evidence="1">Uncharacterized protein</fullName>
    </submittedName>
</protein>
<evidence type="ECO:0000313" key="1">
    <source>
        <dbReference type="EMBL" id="ETK93519.1"/>
    </source>
</evidence>
<accession>W2HEF7</accession>
<proteinExistence type="predicted"/>
<dbReference type="EMBL" id="KI691423">
    <property type="protein sequence ID" value="ETM53218.1"/>
    <property type="molecule type" value="Genomic_DNA"/>
</dbReference>
<sequence length="36" mass="4236">LGQDQRTANKELVQDHIARLKDNGLVRSFRNNTWKI</sequence>
<reference evidence="2" key="2">
    <citation type="submission" date="2013-11" db="EMBL/GenBank/DDBJ databases">
        <title>The Genome Sequence of Phytophthora parasitica IAC_01/95.</title>
        <authorList>
            <consortium name="The Broad Institute Genomics Platform"/>
            <person name="Russ C."/>
            <person name="Tyler B."/>
            <person name="Panabieres F."/>
            <person name="Shan W."/>
            <person name="Tripathy S."/>
            <person name="Grunwald N."/>
            <person name="Machado M."/>
            <person name="Johnson C.S."/>
            <person name="Arredondo F."/>
            <person name="Hong C."/>
            <person name="Coffey M."/>
            <person name="Young S.K."/>
            <person name="Zeng Q."/>
            <person name="Gargeya S."/>
            <person name="Fitzgerald M."/>
            <person name="Abouelleil A."/>
            <person name="Alvarado L."/>
            <person name="Chapman S.B."/>
            <person name="Gainer-Dewar J."/>
            <person name="Goldberg J."/>
            <person name="Griggs A."/>
            <person name="Gujja S."/>
            <person name="Hansen M."/>
            <person name="Howarth C."/>
            <person name="Imamovic A."/>
            <person name="Ireland A."/>
            <person name="Larimer J."/>
            <person name="McCowan C."/>
            <person name="Murphy C."/>
            <person name="Pearson M."/>
            <person name="Poon T.W."/>
            <person name="Priest M."/>
            <person name="Roberts A."/>
            <person name="Saif S."/>
            <person name="Shea T."/>
            <person name="Sykes S."/>
            <person name="Wortman J."/>
            <person name="Nusbaum C."/>
            <person name="Birren B."/>
        </authorList>
    </citation>
    <scope>NUCLEOTIDE SEQUENCE [LARGE SCALE GENOMIC DNA]</scope>
    <source>
        <strain evidence="2">IAC_01/95</strain>
    </source>
</reference>
<dbReference type="Proteomes" id="UP000054532">
    <property type="component" value="Unassembled WGS sequence"/>
</dbReference>
<reference evidence="1" key="1">
    <citation type="submission" date="2013-11" db="EMBL/GenBank/DDBJ databases">
        <title>The Genome Sequence of Phytophthora parasitica CJ02B3.</title>
        <authorList>
            <consortium name="The Broad Institute Genomics Platform"/>
            <person name="Russ C."/>
            <person name="Tyler B."/>
            <person name="Panabieres F."/>
            <person name="Shan W."/>
            <person name="Tripathy S."/>
            <person name="Grunwald N."/>
            <person name="Machado M."/>
            <person name="Johnson C.S."/>
            <person name="Arredondo F."/>
            <person name="Hong C."/>
            <person name="Coffey M."/>
            <person name="Young S.K."/>
            <person name="Zeng Q."/>
            <person name="Gargeya S."/>
            <person name="Fitzgerald M."/>
            <person name="Abouelleil A."/>
            <person name="Alvarado L."/>
            <person name="Chapman S.B."/>
            <person name="Gainer-Dewar J."/>
            <person name="Goldberg J."/>
            <person name="Griggs A."/>
            <person name="Gujja S."/>
            <person name="Hansen M."/>
            <person name="Howarth C."/>
            <person name="Imamovic A."/>
            <person name="Ireland A."/>
            <person name="Larimer J."/>
            <person name="McCowan C."/>
            <person name="Murphy C."/>
            <person name="Pearson M."/>
            <person name="Poon T.W."/>
            <person name="Priest M."/>
            <person name="Roberts A."/>
            <person name="Saif S."/>
            <person name="Shea T."/>
            <person name="Sykes S."/>
            <person name="Wortman J."/>
            <person name="Nusbaum C."/>
            <person name="Birren B."/>
        </authorList>
    </citation>
    <scope>NUCLEOTIDE SEQUENCE [LARGE SCALE GENOMIC DNA]</scope>
    <source>
        <strain evidence="1">CJ02B3</strain>
    </source>
</reference>
<gene>
    <name evidence="2" type="ORF">L914_03301</name>
    <name evidence="1" type="ORF">L915_03324</name>
</gene>
<dbReference type="Proteomes" id="UP000053236">
    <property type="component" value="Unassembled WGS sequence"/>
</dbReference>
<dbReference type="AlphaFoldDB" id="W2HEF7"/>
<name>W2HEF7_PHYNI</name>
<organism evidence="1">
    <name type="scientific">Phytophthora nicotianae</name>
    <name type="common">Potato buckeye rot agent</name>
    <name type="synonym">Phytophthora parasitica</name>
    <dbReference type="NCBI Taxonomy" id="4792"/>
    <lineage>
        <taxon>Eukaryota</taxon>
        <taxon>Sar</taxon>
        <taxon>Stramenopiles</taxon>
        <taxon>Oomycota</taxon>
        <taxon>Peronosporomycetes</taxon>
        <taxon>Peronosporales</taxon>
        <taxon>Peronosporaceae</taxon>
        <taxon>Phytophthora</taxon>
    </lineage>
</organism>